<dbReference type="Pfam" id="PF00172">
    <property type="entry name" value="Zn_clus"/>
    <property type="match status" value="1"/>
</dbReference>
<protein>
    <submittedName>
        <fullName evidence="9">Heme-responsive zinc finger transcription factor HAP1</fullName>
    </submittedName>
</protein>
<evidence type="ECO:0000256" key="4">
    <source>
        <dbReference type="ARBA" id="ARBA00023125"/>
    </source>
</evidence>
<dbReference type="PROSITE" id="PS50048">
    <property type="entry name" value="ZN2_CY6_FUNGAL_2"/>
    <property type="match status" value="1"/>
</dbReference>
<evidence type="ECO:0000313" key="9">
    <source>
        <dbReference type="EMBL" id="ONH69560.1"/>
    </source>
</evidence>
<evidence type="ECO:0000256" key="6">
    <source>
        <dbReference type="ARBA" id="ARBA00023242"/>
    </source>
</evidence>
<dbReference type="Proteomes" id="UP000189513">
    <property type="component" value="Unassembled WGS sequence"/>
</dbReference>
<dbReference type="SMART" id="SM00906">
    <property type="entry name" value="Fungal_trans"/>
    <property type="match status" value="1"/>
</dbReference>
<name>A0A1V2LCN8_CYBFA</name>
<evidence type="ECO:0000256" key="1">
    <source>
        <dbReference type="ARBA" id="ARBA00022723"/>
    </source>
</evidence>
<dbReference type="CDD" id="cd12148">
    <property type="entry name" value="fungal_TF_MHR"/>
    <property type="match status" value="1"/>
</dbReference>
<dbReference type="InterPro" id="IPR007219">
    <property type="entry name" value="XnlR_reg_dom"/>
</dbReference>
<dbReference type="STRING" id="36022.A0A1V2LCN8"/>
<feature type="compositionally biased region" description="Basic and acidic residues" evidence="7">
    <location>
        <begin position="1"/>
        <end position="40"/>
    </location>
</feature>
<dbReference type="GO" id="GO:0008270">
    <property type="term" value="F:zinc ion binding"/>
    <property type="evidence" value="ECO:0007669"/>
    <property type="project" value="InterPro"/>
</dbReference>
<dbReference type="GO" id="GO:0006351">
    <property type="term" value="P:DNA-templated transcription"/>
    <property type="evidence" value="ECO:0007669"/>
    <property type="project" value="InterPro"/>
</dbReference>
<feature type="compositionally biased region" description="Polar residues" evidence="7">
    <location>
        <begin position="249"/>
        <end position="272"/>
    </location>
</feature>
<dbReference type="InterPro" id="IPR036864">
    <property type="entry name" value="Zn2-C6_fun-type_DNA-bd_sf"/>
</dbReference>
<dbReference type="OMA" id="TTRALFF"/>
<dbReference type="VEuPathDB" id="FungiDB:BON22_0199"/>
<dbReference type="GO" id="GO:0005634">
    <property type="term" value="C:nucleus"/>
    <property type="evidence" value="ECO:0007669"/>
    <property type="project" value="TreeGrafter"/>
</dbReference>
<evidence type="ECO:0000259" key="8">
    <source>
        <dbReference type="PROSITE" id="PS50048"/>
    </source>
</evidence>
<feature type="compositionally biased region" description="Basic and acidic residues" evidence="7">
    <location>
        <begin position="316"/>
        <end position="326"/>
    </location>
</feature>
<feature type="compositionally biased region" description="Polar residues" evidence="7">
    <location>
        <begin position="847"/>
        <end position="864"/>
    </location>
</feature>
<feature type="region of interest" description="Disordered" evidence="7">
    <location>
        <begin position="355"/>
        <end position="388"/>
    </location>
</feature>
<dbReference type="InterPro" id="IPR050675">
    <property type="entry name" value="OAF3"/>
</dbReference>
<keyword evidence="4" id="KW-0238">DNA-binding</keyword>
<feature type="domain" description="Zn(2)-C6 fungal-type" evidence="8">
    <location>
        <begin position="50"/>
        <end position="82"/>
    </location>
</feature>
<sequence>MAPKKERPSEMSDFEFEVHEQKEIKTTKSSKKDKDKDTKNNKKRNRVPISCTICRRRKVKCDKRRPVCAACERTGVAHLCHYIDPPWAQPLSNEELTNGETADNEVERLKEKIAQLEQQLQHSHHHDVPLSPQELSGDSSSEENENDSLNLGKKFDMLHIKSTTTVHLGATSWLAIMKGDPYLRVLWAHIFKMRKQVEEFKFRKHARPKPSQNTIIPSAGTTVSQPRQSGDTSQGTSIGKCPVAHTEIFKNTTTQKQRSPVQSKVQPHQTCPVSGKAQGMGKCPVSHDLEENDEAPVSIPSSKRAREDDTEDGDDDRSSSENKETPATEEDDRVCPLMIGDNRFLGGFQADESGMNFGVPLDNPHKKKKTVRSNSSDSTKSAGRKVSPDDFKANPVDMMKKYLPTKKVLWLFIERFFEVLYVYLPYVDEETFKEDVKRIMGSADDKDQNITMNIRSGIDFALVGTVCIILRLVWNTLPINNSNKILGKSINTKTYPEDQEALAILQKPENEIPLELVECVKHCFSNLKLMRKSSLKIVQCALYMRFYFMYSPEDGDGADGGDSQIFLGMIIQMAISIGLHRDPKNFENFGNERQRHLWRKIWFALVSLDVSQSVNLGCPRGLQGHDEFSDTMVPGAQKDGLDLEEFKDDMRELSVIKNIHTQAKLDTLISKTMKVLLNVNSPAKRTQVDALIKELQHSISGFGVTQDEFALPQLGKILVHRAKSEPLFSSGTRAIQFRAHVMVNMLIYLLNYILYVHFEPRGAQDAEIAVIAKNYAQKALNCALEGYRNCTLFFDCGLEYFGPGADLILSPLLLLVGHRSMQFMVSLILRSRCGPYMRATVVQNTTEKNTGNGSISPSNTQKNIDGNGVHEIDNTNHDLDNIEIKDDSASSIFDVDVNSGEMLATILLDHMVKFEVLSEKLGKKYPYSWRMAKAVYFFITLLKKPTNSVKSIVKTENVKRVENNTGEVSTLLNSVPLVLSADEEELRKCPVFMRAEESATRSTANNRAAGTLLATEQCPHKHHKHHIEQMSQAPPHMQQRLQAHQQEPPLQPPTQQMVQDLPPTASSPGFGIFSVPTPEYGHRTASATSPFPFMNAGSATGLSEIDGSDLPAMAPPEALADLNDVADRSLGDMFGVNLNAGNPAGAGGFISEMANMNLDPSEMGIPPMDFNAMINGNWFS</sequence>
<evidence type="ECO:0000256" key="7">
    <source>
        <dbReference type="SAM" id="MobiDB-lite"/>
    </source>
</evidence>
<dbReference type="Pfam" id="PF04082">
    <property type="entry name" value="Fungal_trans"/>
    <property type="match status" value="1"/>
</dbReference>
<feature type="region of interest" description="Disordered" evidence="7">
    <location>
        <begin position="847"/>
        <end position="870"/>
    </location>
</feature>
<dbReference type="AlphaFoldDB" id="A0A1V2LCN8"/>
<dbReference type="PANTHER" id="PTHR31069">
    <property type="entry name" value="OLEATE-ACTIVATED TRANSCRIPTION FACTOR 1-RELATED"/>
    <property type="match status" value="1"/>
</dbReference>
<evidence type="ECO:0000256" key="2">
    <source>
        <dbReference type="ARBA" id="ARBA00022833"/>
    </source>
</evidence>
<feature type="region of interest" description="Disordered" evidence="7">
    <location>
        <begin position="1022"/>
        <end position="1055"/>
    </location>
</feature>
<proteinExistence type="predicted"/>
<keyword evidence="2" id="KW-0862">Zinc</keyword>
<keyword evidence="5" id="KW-0804">Transcription</keyword>
<evidence type="ECO:0000256" key="3">
    <source>
        <dbReference type="ARBA" id="ARBA00023015"/>
    </source>
</evidence>
<reference evidence="10" key="1">
    <citation type="journal article" date="2017" name="Genome Announc.">
        <title>Genome sequences of Cyberlindnera fabianii 65, Pichia kudriavzevii 129, and Saccharomyces cerevisiae 131 isolated from fermented masau fruits in Zimbabwe.</title>
        <authorList>
            <person name="van Rijswijck I.M.H."/>
            <person name="Derks M.F.L."/>
            <person name="Abee T."/>
            <person name="de Ridder D."/>
            <person name="Smid E.J."/>
        </authorList>
    </citation>
    <scope>NUCLEOTIDE SEQUENCE [LARGE SCALE GENOMIC DNA]</scope>
    <source>
        <strain evidence="10">65</strain>
    </source>
</reference>
<keyword evidence="10" id="KW-1185">Reference proteome</keyword>
<feature type="region of interest" description="Disordered" evidence="7">
    <location>
        <begin position="116"/>
        <end position="148"/>
    </location>
</feature>
<evidence type="ECO:0000313" key="10">
    <source>
        <dbReference type="Proteomes" id="UP000189513"/>
    </source>
</evidence>
<dbReference type="SMART" id="SM00066">
    <property type="entry name" value="GAL4"/>
    <property type="match status" value="1"/>
</dbReference>
<dbReference type="InterPro" id="IPR001138">
    <property type="entry name" value="Zn2Cys6_DnaBD"/>
</dbReference>
<feature type="region of interest" description="Disordered" evidence="7">
    <location>
        <begin position="204"/>
        <end position="336"/>
    </location>
</feature>
<feature type="compositionally biased region" description="Polar residues" evidence="7">
    <location>
        <begin position="372"/>
        <end position="381"/>
    </location>
</feature>
<dbReference type="GO" id="GO:0045944">
    <property type="term" value="P:positive regulation of transcription by RNA polymerase II"/>
    <property type="evidence" value="ECO:0007669"/>
    <property type="project" value="TreeGrafter"/>
</dbReference>
<organism evidence="9 10">
    <name type="scientific">Cyberlindnera fabianii</name>
    <name type="common">Yeast</name>
    <name type="synonym">Hansenula fabianii</name>
    <dbReference type="NCBI Taxonomy" id="36022"/>
    <lineage>
        <taxon>Eukaryota</taxon>
        <taxon>Fungi</taxon>
        <taxon>Dikarya</taxon>
        <taxon>Ascomycota</taxon>
        <taxon>Saccharomycotina</taxon>
        <taxon>Saccharomycetes</taxon>
        <taxon>Phaffomycetales</taxon>
        <taxon>Phaffomycetaceae</taxon>
        <taxon>Cyberlindnera</taxon>
    </lineage>
</organism>
<dbReference type="CDD" id="cd00067">
    <property type="entry name" value="GAL4"/>
    <property type="match status" value="1"/>
</dbReference>
<dbReference type="GO" id="GO:0000978">
    <property type="term" value="F:RNA polymerase II cis-regulatory region sequence-specific DNA binding"/>
    <property type="evidence" value="ECO:0007669"/>
    <property type="project" value="TreeGrafter"/>
</dbReference>
<accession>A0A1V2LCN8</accession>
<comment type="caution">
    <text evidence="9">The sequence shown here is derived from an EMBL/GenBank/DDBJ whole genome shotgun (WGS) entry which is preliminary data.</text>
</comment>
<keyword evidence="1" id="KW-0479">Metal-binding</keyword>
<dbReference type="PANTHER" id="PTHR31069:SF12">
    <property type="entry name" value="TRANSCRIPTION FACTOR DOMAIN-CONTAINING PROTEIN"/>
    <property type="match status" value="1"/>
</dbReference>
<dbReference type="EMBL" id="MPUK01000001">
    <property type="protein sequence ID" value="ONH69560.1"/>
    <property type="molecule type" value="Genomic_DNA"/>
</dbReference>
<feature type="compositionally biased region" description="Low complexity" evidence="7">
    <location>
        <begin position="1045"/>
        <end position="1055"/>
    </location>
</feature>
<gene>
    <name evidence="9" type="ORF">BON22_0199</name>
</gene>
<feature type="compositionally biased region" description="Polar residues" evidence="7">
    <location>
        <begin position="210"/>
        <end position="237"/>
    </location>
</feature>
<dbReference type="GO" id="GO:0000981">
    <property type="term" value="F:DNA-binding transcription factor activity, RNA polymerase II-specific"/>
    <property type="evidence" value="ECO:0007669"/>
    <property type="project" value="InterPro"/>
</dbReference>
<evidence type="ECO:0000256" key="5">
    <source>
        <dbReference type="ARBA" id="ARBA00023163"/>
    </source>
</evidence>
<feature type="region of interest" description="Disordered" evidence="7">
    <location>
        <begin position="1"/>
        <end position="43"/>
    </location>
</feature>
<dbReference type="Gene3D" id="4.10.240.10">
    <property type="entry name" value="Zn(2)-C6 fungal-type DNA-binding domain"/>
    <property type="match status" value="1"/>
</dbReference>
<keyword evidence="3" id="KW-0805">Transcription regulation</keyword>
<keyword evidence="6" id="KW-0539">Nucleus</keyword>
<dbReference type="SUPFAM" id="SSF57701">
    <property type="entry name" value="Zn2/Cys6 DNA-binding domain"/>
    <property type="match status" value="1"/>
</dbReference>
<dbReference type="PROSITE" id="PS00463">
    <property type="entry name" value="ZN2_CY6_FUNGAL_1"/>
    <property type="match status" value="1"/>
</dbReference>